<sequence length="293" mass="32718">MAYTGKKVHELRAMCMERGLPKEGVKNKLISQLERYDLEKVNIKREGMEIDCLDVSLLIPAASAVTTSSHETSTQNMSQPLLLEVPSPPESPQSMEDSEGSLESIDESLERRDQSEEPSSSLPASATTSPIISNDVAIETTAPITTNNSQQHQTASSLGMLPSSTRQSMLCEFSSHQSSIQSEIDRDLLAQLIVERKSLLQSPNIYMLYNKGTTINQSRNGVQYNYDLLLEIVQSSWIYNDGEIPLWLKEAYDATFGTSYWETSVVSPGIDADEIFLLKDDNQMMPMEYIFLS</sequence>
<gene>
    <name evidence="1" type="ORF">ACOLOM_LOCUS3732</name>
</gene>
<comment type="caution">
    <text evidence="1">The sequence shown here is derived from an EMBL/GenBank/DDBJ whole genome shotgun (WGS) entry which is preliminary data.</text>
</comment>
<evidence type="ECO:0000313" key="2">
    <source>
        <dbReference type="Proteomes" id="UP000789525"/>
    </source>
</evidence>
<keyword evidence="2" id="KW-1185">Reference proteome</keyword>
<organism evidence="1 2">
    <name type="scientific">Acaulospora colombiana</name>
    <dbReference type="NCBI Taxonomy" id="27376"/>
    <lineage>
        <taxon>Eukaryota</taxon>
        <taxon>Fungi</taxon>
        <taxon>Fungi incertae sedis</taxon>
        <taxon>Mucoromycota</taxon>
        <taxon>Glomeromycotina</taxon>
        <taxon>Glomeromycetes</taxon>
        <taxon>Diversisporales</taxon>
        <taxon>Acaulosporaceae</taxon>
        <taxon>Acaulospora</taxon>
    </lineage>
</organism>
<dbReference type="Proteomes" id="UP000789525">
    <property type="component" value="Unassembled WGS sequence"/>
</dbReference>
<accession>A0ACA9LGC7</accession>
<proteinExistence type="predicted"/>
<protein>
    <submittedName>
        <fullName evidence="1">4441_t:CDS:1</fullName>
    </submittedName>
</protein>
<name>A0ACA9LGC7_9GLOM</name>
<reference evidence="1" key="1">
    <citation type="submission" date="2021-06" db="EMBL/GenBank/DDBJ databases">
        <authorList>
            <person name="Kallberg Y."/>
            <person name="Tangrot J."/>
            <person name="Rosling A."/>
        </authorList>
    </citation>
    <scope>NUCLEOTIDE SEQUENCE</scope>
    <source>
        <strain evidence="1">CL356</strain>
    </source>
</reference>
<dbReference type="EMBL" id="CAJVPT010005687">
    <property type="protein sequence ID" value="CAG8522795.1"/>
    <property type="molecule type" value="Genomic_DNA"/>
</dbReference>
<evidence type="ECO:0000313" key="1">
    <source>
        <dbReference type="EMBL" id="CAG8522795.1"/>
    </source>
</evidence>